<feature type="region of interest" description="Disordered" evidence="1">
    <location>
        <begin position="1"/>
        <end position="26"/>
    </location>
</feature>
<sequence>MKSNLAVVATSSGRGKRERLDDQTTIDKSRTPEVVIALCGPMGTPLHEVAQMFKSLLHETDYSYSKVDIIRLSDVIRHLSGLEETKCSTHELIEAGNKLRHDHGNAVLARIAIQ</sequence>
<organism evidence="2 3">
    <name type="scientific">Paraburkholderia denitrificans</name>
    <dbReference type="NCBI Taxonomy" id="694025"/>
    <lineage>
        <taxon>Bacteria</taxon>
        <taxon>Pseudomonadati</taxon>
        <taxon>Pseudomonadota</taxon>
        <taxon>Betaproteobacteria</taxon>
        <taxon>Burkholderiales</taxon>
        <taxon>Burkholderiaceae</taxon>
        <taxon>Paraburkholderia</taxon>
    </lineage>
</organism>
<feature type="compositionally biased region" description="Polar residues" evidence="1">
    <location>
        <begin position="1"/>
        <end position="13"/>
    </location>
</feature>
<keyword evidence="3" id="KW-1185">Reference proteome</keyword>
<dbReference type="EMBL" id="JBHSMP010000037">
    <property type="protein sequence ID" value="MFC5431476.1"/>
    <property type="molecule type" value="Genomic_DNA"/>
</dbReference>
<protein>
    <submittedName>
        <fullName evidence="2">Uncharacterized protein</fullName>
    </submittedName>
</protein>
<evidence type="ECO:0000313" key="3">
    <source>
        <dbReference type="Proteomes" id="UP001596103"/>
    </source>
</evidence>
<evidence type="ECO:0000313" key="2">
    <source>
        <dbReference type="EMBL" id="MFC5431476.1"/>
    </source>
</evidence>
<gene>
    <name evidence="2" type="ORF">ACFPTO_22110</name>
</gene>
<comment type="caution">
    <text evidence="2">The sequence shown here is derived from an EMBL/GenBank/DDBJ whole genome shotgun (WGS) entry which is preliminary data.</text>
</comment>
<dbReference type="Gene3D" id="3.40.50.300">
    <property type="entry name" value="P-loop containing nucleotide triphosphate hydrolases"/>
    <property type="match status" value="1"/>
</dbReference>
<reference evidence="3" key="1">
    <citation type="journal article" date="2019" name="Int. J. Syst. Evol. Microbiol.">
        <title>The Global Catalogue of Microorganisms (GCM) 10K type strain sequencing project: providing services to taxonomists for standard genome sequencing and annotation.</title>
        <authorList>
            <consortium name="The Broad Institute Genomics Platform"/>
            <consortium name="The Broad Institute Genome Sequencing Center for Infectious Disease"/>
            <person name="Wu L."/>
            <person name="Ma J."/>
        </authorList>
    </citation>
    <scope>NUCLEOTIDE SEQUENCE [LARGE SCALE GENOMIC DNA]</scope>
    <source>
        <strain evidence="3">CCUG 56042</strain>
    </source>
</reference>
<evidence type="ECO:0000256" key="1">
    <source>
        <dbReference type="SAM" id="MobiDB-lite"/>
    </source>
</evidence>
<dbReference type="RefSeq" id="WP_377714741.1">
    <property type="nucleotide sequence ID" value="NZ_JBHSMP010000037.1"/>
</dbReference>
<accession>A0ABW0JE66</accession>
<name>A0ABW0JE66_9BURK</name>
<proteinExistence type="predicted"/>
<dbReference type="InterPro" id="IPR027417">
    <property type="entry name" value="P-loop_NTPase"/>
</dbReference>
<dbReference type="Proteomes" id="UP001596103">
    <property type="component" value="Unassembled WGS sequence"/>
</dbReference>